<protein>
    <recommendedName>
        <fullName evidence="6">Oxidoreductase, short chain dehydrogenase/reductase family protein</fullName>
    </recommendedName>
</protein>
<dbReference type="InterPro" id="IPR036291">
    <property type="entry name" value="NAD(P)-bd_dom_sf"/>
</dbReference>
<dbReference type="InterPro" id="IPR020904">
    <property type="entry name" value="Sc_DH/Rdtase_CS"/>
</dbReference>
<evidence type="ECO:0000313" key="5">
    <source>
        <dbReference type="Proteomes" id="UP001303046"/>
    </source>
</evidence>
<feature type="transmembrane region" description="Helical" evidence="3">
    <location>
        <begin position="6"/>
        <end position="24"/>
    </location>
</feature>
<name>A0ABR1BNE2_NECAM</name>
<dbReference type="InterPro" id="IPR002347">
    <property type="entry name" value="SDR_fam"/>
</dbReference>
<dbReference type="EMBL" id="JAVFWL010000001">
    <property type="protein sequence ID" value="KAK6726905.1"/>
    <property type="molecule type" value="Genomic_DNA"/>
</dbReference>
<dbReference type="PANTHER" id="PTHR43313">
    <property type="entry name" value="SHORT-CHAIN DEHYDROGENASE/REDUCTASE FAMILY 9C"/>
    <property type="match status" value="1"/>
</dbReference>
<dbReference type="PANTHER" id="PTHR43313:SF7">
    <property type="entry name" value="17-BETA-HYDROXYSTEROID DEHYDROGENASE TYPE 6"/>
    <property type="match status" value="1"/>
</dbReference>
<dbReference type="PRINTS" id="PR00080">
    <property type="entry name" value="SDRFAMILY"/>
</dbReference>
<organism evidence="4 5">
    <name type="scientific">Necator americanus</name>
    <name type="common">Human hookworm</name>
    <dbReference type="NCBI Taxonomy" id="51031"/>
    <lineage>
        <taxon>Eukaryota</taxon>
        <taxon>Metazoa</taxon>
        <taxon>Ecdysozoa</taxon>
        <taxon>Nematoda</taxon>
        <taxon>Chromadorea</taxon>
        <taxon>Rhabditida</taxon>
        <taxon>Rhabditina</taxon>
        <taxon>Rhabditomorpha</taxon>
        <taxon>Strongyloidea</taxon>
        <taxon>Ancylostomatidae</taxon>
        <taxon>Bunostominae</taxon>
        <taxon>Necator</taxon>
    </lineage>
</organism>
<comment type="caution">
    <text evidence="4">The sequence shown here is derived from an EMBL/GenBank/DDBJ whole genome shotgun (WGS) entry which is preliminary data.</text>
</comment>
<dbReference type="Pfam" id="PF00106">
    <property type="entry name" value="adh_short"/>
    <property type="match status" value="1"/>
</dbReference>
<evidence type="ECO:0000256" key="1">
    <source>
        <dbReference type="ARBA" id="ARBA00023002"/>
    </source>
</evidence>
<sequence length="338" mass="38221">MEVTTFFLGICIAYALFLLIRWFLERYEIEDLKNKAVFITGCDSGFGKALAIRCAERGMPVLAGCLLEKSISEYKELSKSYRTPIDAFLLDVTSDKSVIDAKKYVENRTQKYGGLHGVVNNAGILGHTFFDDFLTLEDYKKVAEVNTWGVIRVTQAMKSLVKKTRGRIVTVTSACSRVGVMSIGPYTTSKFAISGYCDVIRNELRMFGVSLHILEPGFFNTYLTSTENVEKQLNSLYAKCSEEAKNEYGKEFFIKMRTKTAWVLSLIGSNNIDYVTDAYFHALTAVYPRTRYQVGWDSILIYAPLSFLPTPLVDFLTQITCWMIRVPTPIALTKDKQP</sequence>
<gene>
    <name evidence="4" type="primary">Necator_chrI.g1040</name>
    <name evidence="4" type="ORF">RB195_004916</name>
</gene>
<proteinExistence type="inferred from homology"/>
<keyword evidence="3" id="KW-0472">Membrane</keyword>
<evidence type="ECO:0000313" key="4">
    <source>
        <dbReference type="EMBL" id="KAK6726905.1"/>
    </source>
</evidence>
<dbReference type="PRINTS" id="PR00081">
    <property type="entry name" value="GDHRDH"/>
</dbReference>
<accession>A0ABR1BNE2</accession>
<evidence type="ECO:0008006" key="6">
    <source>
        <dbReference type="Google" id="ProtNLM"/>
    </source>
</evidence>
<keyword evidence="3" id="KW-0812">Transmembrane</keyword>
<evidence type="ECO:0000256" key="2">
    <source>
        <dbReference type="RuleBase" id="RU000363"/>
    </source>
</evidence>
<keyword evidence="5" id="KW-1185">Reference proteome</keyword>
<dbReference type="Gene3D" id="3.40.50.720">
    <property type="entry name" value="NAD(P)-binding Rossmann-like Domain"/>
    <property type="match status" value="1"/>
</dbReference>
<evidence type="ECO:0000256" key="3">
    <source>
        <dbReference type="SAM" id="Phobius"/>
    </source>
</evidence>
<keyword evidence="1" id="KW-0560">Oxidoreductase</keyword>
<dbReference type="SUPFAM" id="SSF51735">
    <property type="entry name" value="NAD(P)-binding Rossmann-fold domains"/>
    <property type="match status" value="1"/>
</dbReference>
<dbReference type="PROSITE" id="PS00061">
    <property type="entry name" value="ADH_SHORT"/>
    <property type="match status" value="1"/>
</dbReference>
<dbReference type="Proteomes" id="UP001303046">
    <property type="component" value="Unassembled WGS sequence"/>
</dbReference>
<keyword evidence="3" id="KW-1133">Transmembrane helix</keyword>
<comment type="similarity">
    <text evidence="2">Belongs to the short-chain dehydrogenases/reductases (SDR) family.</text>
</comment>
<reference evidence="4 5" key="1">
    <citation type="submission" date="2023-08" db="EMBL/GenBank/DDBJ databases">
        <title>A Necator americanus chromosomal reference genome.</title>
        <authorList>
            <person name="Ilik V."/>
            <person name="Petrzelkova K.J."/>
            <person name="Pardy F."/>
            <person name="Fuh T."/>
            <person name="Niatou-Singa F.S."/>
            <person name="Gouil Q."/>
            <person name="Baker L."/>
            <person name="Ritchie M.E."/>
            <person name="Jex A.R."/>
            <person name="Gazzola D."/>
            <person name="Li H."/>
            <person name="Toshio Fujiwara R."/>
            <person name="Zhan B."/>
            <person name="Aroian R.V."/>
            <person name="Pafco B."/>
            <person name="Schwarz E.M."/>
        </authorList>
    </citation>
    <scope>NUCLEOTIDE SEQUENCE [LARGE SCALE GENOMIC DNA]</scope>
    <source>
        <strain evidence="4 5">Aroian</strain>
        <tissue evidence="4">Whole animal</tissue>
    </source>
</reference>